<evidence type="ECO:0000256" key="3">
    <source>
        <dbReference type="SAM" id="MobiDB-lite"/>
    </source>
</evidence>
<name>A0ABW8HCB6_9ACTN</name>
<gene>
    <name evidence="4" type="ORF">ACIQFM_19385</name>
</gene>
<evidence type="ECO:0000313" key="4">
    <source>
        <dbReference type="EMBL" id="MFJ6038409.1"/>
    </source>
</evidence>
<dbReference type="RefSeq" id="WP_350890225.1">
    <property type="nucleotide sequence ID" value="NZ_JBEOTR010000006.1"/>
</dbReference>
<evidence type="ECO:0000313" key="5">
    <source>
        <dbReference type="Proteomes" id="UP001617907"/>
    </source>
</evidence>
<proteinExistence type="inferred from homology"/>
<dbReference type="EMBL" id="JBIVPC010000010">
    <property type="protein sequence ID" value="MFJ6038409.1"/>
    <property type="molecule type" value="Genomic_DNA"/>
</dbReference>
<accession>A0ABW8HCB6</accession>
<feature type="compositionally biased region" description="Polar residues" evidence="3">
    <location>
        <begin position="139"/>
        <end position="157"/>
    </location>
</feature>
<evidence type="ECO:0000256" key="2">
    <source>
        <dbReference type="ARBA" id="ARBA00022649"/>
    </source>
</evidence>
<comment type="caution">
    <text evidence="4">The sequence shown here is derived from an EMBL/GenBank/DDBJ whole genome shotgun (WGS) entry which is preliminary data.</text>
</comment>
<keyword evidence="5" id="KW-1185">Reference proteome</keyword>
<dbReference type="Gene3D" id="2.30.30.110">
    <property type="match status" value="1"/>
</dbReference>
<dbReference type="InterPro" id="IPR011067">
    <property type="entry name" value="Plasmid_toxin/cell-grow_inhib"/>
</dbReference>
<dbReference type="Pfam" id="PF02452">
    <property type="entry name" value="PemK_toxin"/>
    <property type="match status" value="1"/>
</dbReference>
<dbReference type="Proteomes" id="UP001617907">
    <property type="component" value="Unassembled WGS sequence"/>
</dbReference>
<reference evidence="4 5" key="1">
    <citation type="submission" date="2024-10" db="EMBL/GenBank/DDBJ databases">
        <title>The Natural Products Discovery Center: Release of the First 8490 Sequenced Strains for Exploring Actinobacteria Biosynthetic Diversity.</title>
        <authorList>
            <person name="Kalkreuter E."/>
            <person name="Kautsar S.A."/>
            <person name="Yang D."/>
            <person name="Bader C.D."/>
            <person name="Teijaro C.N."/>
            <person name="Fluegel L."/>
            <person name="Davis C.M."/>
            <person name="Simpson J.R."/>
            <person name="Lauterbach L."/>
            <person name="Steele A.D."/>
            <person name="Gui C."/>
            <person name="Meng S."/>
            <person name="Li G."/>
            <person name="Viehrig K."/>
            <person name="Ye F."/>
            <person name="Su P."/>
            <person name="Kiefer A.F."/>
            <person name="Nichols A."/>
            <person name="Cepeda A.J."/>
            <person name="Yan W."/>
            <person name="Fan B."/>
            <person name="Jiang Y."/>
            <person name="Adhikari A."/>
            <person name="Zheng C.-J."/>
            <person name="Schuster L."/>
            <person name="Cowan T.M."/>
            <person name="Smanski M.J."/>
            <person name="Chevrette M.G."/>
            <person name="De Carvalho L.P.S."/>
            <person name="Shen B."/>
        </authorList>
    </citation>
    <scope>NUCLEOTIDE SEQUENCE [LARGE SCALE GENOMIC DNA]</scope>
    <source>
        <strain evidence="4 5">NPDC093086</strain>
    </source>
</reference>
<comment type="similarity">
    <text evidence="1">Belongs to the PemK/MazF family.</text>
</comment>
<dbReference type="SUPFAM" id="SSF50118">
    <property type="entry name" value="Cell growth inhibitor/plasmid maintenance toxic component"/>
    <property type="match status" value="1"/>
</dbReference>
<feature type="region of interest" description="Disordered" evidence="3">
    <location>
        <begin position="111"/>
        <end position="157"/>
    </location>
</feature>
<keyword evidence="2" id="KW-1277">Toxin-antitoxin system</keyword>
<sequence length="157" mass="16627">MQRGEVWLADVDERRPVVLLSGDEASGFRAMQVVAPAGTEISGVAVEVAVGAPEGLPLEGVLRVALPRPGLVPCTWLVTLAEEDLTEQVGVLSSAKLGEVEDALRAGGLEWTAHKSSHPTSTRSNPVHLPGHSAKASLPTPSRTRSTKSPRMSRQPR</sequence>
<evidence type="ECO:0000256" key="1">
    <source>
        <dbReference type="ARBA" id="ARBA00007521"/>
    </source>
</evidence>
<organism evidence="4 5">
    <name type="scientific">Streptomyces ardesiacus</name>
    <dbReference type="NCBI Taxonomy" id="285564"/>
    <lineage>
        <taxon>Bacteria</taxon>
        <taxon>Bacillati</taxon>
        <taxon>Actinomycetota</taxon>
        <taxon>Actinomycetes</taxon>
        <taxon>Kitasatosporales</taxon>
        <taxon>Streptomycetaceae</taxon>
        <taxon>Streptomyces</taxon>
    </lineage>
</organism>
<dbReference type="InterPro" id="IPR003477">
    <property type="entry name" value="PemK-like"/>
</dbReference>
<protein>
    <submittedName>
        <fullName evidence="4">Type II toxin-antitoxin system PemK/MazF family toxin</fullName>
    </submittedName>
</protein>